<accession>A0A2P6N530</accession>
<sequence>MQRYFILLCSLLATAVAQDNSTNSPPTRPDCNLYNTHCNNNGVCQSDGTCRYFGLANTNRGGSGDDCPYSVFSVSHLSISNLLTDVLMVPGAEGYITQVRIFEGVIFSVLTILSLYRLGLEILIQRNNHKTDYITTLTLLLLNLFSLFNLIQCIDYWGMYGRMSYTAIYVTFMLKDVLMLVLFSALLFHWAELYYSAIRKLRREQMLAKLKPGYEGSVTIEEILLKINFISKFRFAFLLISILSIVCYFEVRELHVKDQTDLMNQVYQIIAWVLFSVGYGIYGYRLLQILPPVLRDRIKAIMILLGIFAVAGTAYCCLILGLLYVEGQGLKAILNVFAFASLEFIAGFATLNIFLPMWQWHKWFNPKLIKSMTSKTGSTNSGGKSMDVEMNLENLSQPSRSADVPGSDIAY</sequence>
<reference evidence="3 4" key="1">
    <citation type="journal article" date="2018" name="Genome Biol. Evol.">
        <title>Multiple Roots of Fruiting Body Formation in Amoebozoa.</title>
        <authorList>
            <person name="Hillmann F."/>
            <person name="Forbes G."/>
            <person name="Novohradska S."/>
            <person name="Ferling I."/>
            <person name="Riege K."/>
            <person name="Groth M."/>
            <person name="Westermann M."/>
            <person name="Marz M."/>
            <person name="Spaller T."/>
            <person name="Winckler T."/>
            <person name="Schaap P."/>
            <person name="Glockner G."/>
        </authorList>
    </citation>
    <scope>NUCLEOTIDE SEQUENCE [LARGE SCALE GENOMIC DNA]</scope>
    <source>
        <strain evidence="3 4">Jena</strain>
    </source>
</reference>
<keyword evidence="2" id="KW-0732">Signal</keyword>
<proteinExistence type="predicted"/>
<feature type="transmembrane region" description="Helical" evidence="1">
    <location>
        <begin position="299"/>
        <end position="324"/>
    </location>
</feature>
<keyword evidence="1" id="KW-0812">Transmembrane</keyword>
<evidence type="ECO:0000313" key="3">
    <source>
        <dbReference type="EMBL" id="PRP79054.1"/>
    </source>
</evidence>
<dbReference type="InParanoid" id="A0A2P6N530"/>
<feature type="chain" id="PRO_5015151408" description="THH1/TOM1/TOM3 domain-containing protein" evidence="2">
    <location>
        <begin position="18"/>
        <end position="411"/>
    </location>
</feature>
<feature type="transmembrane region" description="Helical" evidence="1">
    <location>
        <begin position="136"/>
        <end position="157"/>
    </location>
</feature>
<comment type="caution">
    <text evidence="3">The sequence shown here is derived from an EMBL/GenBank/DDBJ whole genome shotgun (WGS) entry which is preliminary data.</text>
</comment>
<feature type="transmembrane region" description="Helical" evidence="1">
    <location>
        <begin position="105"/>
        <end position="124"/>
    </location>
</feature>
<feature type="signal peptide" evidence="2">
    <location>
        <begin position="1"/>
        <end position="17"/>
    </location>
</feature>
<evidence type="ECO:0000313" key="4">
    <source>
        <dbReference type="Proteomes" id="UP000241769"/>
    </source>
</evidence>
<keyword evidence="1" id="KW-1133">Transmembrane helix</keyword>
<dbReference type="Proteomes" id="UP000241769">
    <property type="component" value="Unassembled WGS sequence"/>
</dbReference>
<feature type="transmembrane region" description="Helical" evidence="1">
    <location>
        <begin position="233"/>
        <end position="251"/>
    </location>
</feature>
<protein>
    <recommendedName>
        <fullName evidence="5">THH1/TOM1/TOM3 domain-containing protein</fullName>
    </recommendedName>
</protein>
<dbReference type="EMBL" id="MDYQ01000199">
    <property type="protein sequence ID" value="PRP79054.1"/>
    <property type="molecule type" value="Genomic_DNA"/>
</dbReference>
<feature type="transmembrane region" description="Helical" evidence="1">
    <location>
        <begin position="266"/>
        <end position="287"/>
    </location>
</feature>
<evidence type="ECO:0008006" key="5">
    <source>
        <dbReference type="Google" id="ProtNLM"/>
    </source>
</evidence>
<keyword evidence="4" id="KW-1185">Reference proteome</keyword>
<organism evidence="3 4">
    <name type="scientific">Planoprotostelium fungivorum</name>
    <dbReference type="NCBI Taxonomy" id="1890364"/>
    <lineage>
        <taxon>Eukaryota</taxon>
        <taxon>Amoebozoa</taxon>
        <taxon>Evosea</taxon>
        <taxon>Variosea</taxon>
        <taxon>Cavosteliida</taxon>
        <taxon>Cavosteliaceae</taxon>
        <taxon>Planoprotostelium</taxon>
    </lineage>
</organism>
<feature type="transmembrane region" description="Helical" evidence="1">
    <location>
        <begin position="336"/>
        <end position="358"/>
    </location>
</feature>
<evidence type="ECO:0000256" key="1">
    <source>
        <dbReference type="SAM" id="Phobius"/>
    </source>
</evidence>
<evidence type="ECO:0000256" key="2">
    <source>
        <dbReference type="SAM" id="SignalP"/>
    </source>
</evidence>
<name>A0A2P6N530_9EUKA</name>
<gene>
    <name evidence="3" type="ORF">PROFUN_13132</name>
</gene>
<dbReference type="AlphaFoldDB" id="A0A2P6N530"/>
<keyword evidence="1" id="KW-0472">Membrane</keyword>
<feature type="transmembrane region" description="Helical" evidence="1">
    <location>
        <begin position="177"/>
        <end position="197"/>
    </location>
</feature>